<evidence type="ECO:0000313" key="2">
    <source>
        <dbReference type="EMBL" id="GAB1310713.1"/>
    </source>
</evidence>
<dbReference type="EMBL" id="BAAFSV010000001">
    <property type="protein sequence ID" value="GAB1310713.1"/>
    <property type="molecule type" value="Genomic_DNA"/>
</dbReference>
<dbReference type="RefSeq" id="XP_070912446.1">
    <property type="nucleotide sequence ID" value="XM_071056345.1"/>
</dbReference>
<dbReference type="Proteomes" id="UP001628179">
    <property type="component" value="Unassembled WGS sequence"/>
</dbReference>
<gene>
    <name evidence="2" type="ORF">MFIFM68171_00923</name>
</gene>
<comment type="caution">
    <text evidence="2">The sequence shown here is derived from an EMBL/GenBank/DDBJ whole genome shotgun (WGS) entry which is preliminary data.</text>
</comment>
<evidence type="ECO:0000313" key="3">
    <source>
        <dbReference type="Proteomes" id="UP001628179"/>
    </source>
</evidence>
<evidence type="ECO:0000256" key="1">
    <source>
        <dbReference type="SAM" id="Phobius"/>
    </source>
</evidence>
<feature type="transmembrane region" description="Helical" evidence="1">
    <location>
        <begin position="12"/>
        <end position="32"/>
    </location>
</feature>
<organism evidence="2 3">
    <name type="scientific">Madurella fahalii</name>
    <dbReference type="NCBI Taxonomy" id="1157608"/>
    <lineage>
        <taxon>Eukaryota</taxon>
        <taxon>Fungi</taxon>
        <taxon>Dikarya</taxon>
        <taxon>Ascomycota</taxon>
        <taxon>Pezizomycotina</taxon>
        <taxon>Sordariomycetes</taxon>
        <taxon>Sordariomycetidae</taxon>
        <taxon>Sordariales</taxon>
        <taxon>Sordariales incertae sedis</taxon>
        <taxon>Madurella</taxon>
    </lineage>
</organism>
<proteinExistence type="predicted"/>
<keyword evidence="1" id="KW-1133">Transmembrane helix</keyword>
<accession>A0ABQ0FYZ5</accession>
<sequence>MNIAEFEEQLNWWHWLSVSMALSVTTYLVLYWKELLSALRRLPGFVMSISIKRLSRLAIRWVRITRVIVEMGGMIGIPIVIGSLALSGYILRQLISSDWGVLVKFPLALIGVCIALLVFSYFDWVWTTKLRNRSPMPAGTW</sequence>
<feature type="transmembrane region" description="Helical" evidence="1">
    <location>
        <begin position="67"/>
        <end position="91"/>
    </location>
</feature>
<keyword evidence="1" id="KW-0812">Transmembrane</keyword>
<reference evidence="2 3" key="1">
    <citation type="submission" date="2024-09" db="EMBL/GenBank/DDBJ databases">
        <title>Itraconazole resistance in Madurella fahalii resulting from another homologue of gene encoding cytochrome P450 14-alpha sterol demethylase (CYP51).</title>
        <authorList>
            <person name="Yoshioka I."/>
            <person name="Fahal A.H."/>
            <person name="Kaneko S."/>
            <person name="Yaguchi T."/>
        </authorList>
    </citation>
    <scope>NUCLEOTIDE SEQUENCE [LARGE SCALE GENOMIC DNA]</scope>
    <source>
        <strain evidence="2 3">IFM 68171</strain>
    </source>
</reference>
<feature type="transmembrane region" description="Helical" evidence="1">
    <location>
        <begin position="103"/>
        <end position="126"/>
    </location>
</feature>
<protein>
    <submittedName>
        <fullName evidence="2">Uncharacterized protein</fullName>
    </submittedName>
</protein>
<keyword evidence="1" id="KW-0472">Membrane</keyword>
<keyword evidence="3" id="KW-1185">Reference proteome</keyword>
<name>A0ABQ0FYZ5_9PEZI</name>
<dbReference type="GeneID" id="98171668"/>